<keyword evidence="2" id="KW-1185">Reference proteome</keyword>
<evidence type="ECO:0000313" key="1">
    <source>
        <dbReference type="EMBL" id="OBV38099.1"/>
    </source>
</evidence>
<dbReference type="Proteomes" id="UP000092713">
    <property type="component" value="Unassembled WGS sequence"/>
</dbReference>
<organism evidence="1 2">
    <name type="scientific">Janthinobacterium psychrotolerans</name>
    <dbReference type="NCBI Taxonomy" id="1747903"/>
    <lineage>
        <taxon>Bacteria</taxon>
        <taxon>Pseudomonadati</taxon>
        <taxon>Pseudomonadota</taxon>
        <taxon>Betaproteobacteria</taxon>
        <taxon>Burkholderiales</taxon>
        <taxon>Oxalobacteraceae</taxon>
        <taxon>Janthinobacterium</taxon>
    </lineage>
</organism>
<dbReference type="RefSeq" id="WP_150127849.1">
    <property type="nucleotide sequence ID" value="NZ_LOCQ01000058.1"/>
</dbReference>
<comment type="caution">
    <text evidence="1">The sequence shown here is derived from an EMBL/GenBank/DDBJ whole genome shotgun (WGS) entry which is preliminary data.</text>
</comment>
<proteinExistence type="predicted"/>
<accession>A0A1A7BZB5</accession>
<dbReference type="AlphaFoldDB" id="A0A1A7BZB5"/>
<protein>
    <submittedName>
        <fullName evidence="1">Uncharacterized protein</fullName>
    </submittedName>
</protein>
<dbReference type="STRING" id="1747903.ASR47_100552"/>
<reference evidence="1 2" key="1">
    <citation type="submission" date="2016-04" db="EMBL/GenBank/DDBJ databases">
        <title>Draft genome sequence of Janthinobacterium psychrotolerans sp. nov., isolated from freshwater sediments in Denmark.</title>
        <authorList>
            <person name="Gong X."/>
            <person name="Skrivergaard S."/>
            <person name="Korsgaard B.S."/>
            <person name="Schreiber L."/>
            <person name="Marshall I.P."/>
            <person name="Finster K."/>
            <person name="Schramm A."/>
        </authorList>
    </citation>
    <scope>NUCLEOTIDE SEQUENCE [LARGE SCALE GENOMIC DNA]</scope>
    <source>
        <strain evidence="1 2">S3-2</strain>
    </source>
</reference>
<sequence length="146" mass="17006">MSMLTKTRGTPGDLFADEVNRMLRDCADAEPEKLPREVYPIYALPLVGGDYSLTAEPVEHRSRAVKVFNGVTEVWLPRSQIRRIVAHQVIVSEWIVQRKRPFFKLMKNQSHQYLEWLEKREKEKAVAAVWVRESREVFGCQFDGTD</sequence>
<name>A0A1A7BZB5_9BURK</name>
<dbReference type="EMBL" id="LOCQ01000058">
    <property type="protein sequence ID" value="OBV38099.1"/>
    <property type="molecule type" value="Genomic_DNA"/>
</dbReference>
<evidence type="ECO:0000313" key="2">
    <source>
        <dbReference type="Proteomes" id="UP000092713"/>
    </source>
</evidence>
<gene>
    <name evidence="1" type="ORF">ASR47_100552</name>
</gene>